<dbReference type="AlphaFoldDB" id="A0AAE4ARE8"/>
<evidence type="ECO:0000259" key="2">
    <source>
        <dbReference type="Pfam" id="PF01471"/>
    </source>
</evidence>
<feature type="domain" description="Transglycosylase SLT" evidence="3">
    <location>
        <begin position="24"/>
        <end position="314"/>
    </location>
</feature>
<feature type="domain" description="Peptidoglycan binding-like" evidence="2">
    <location>
        <begin position="335"/>
        <end position="390"/>
    </location>
</feature>
<dbReference type="GO" id="GO:0009253">
    <property type="term" value="P:peptidoglycan catabolic process"/>
    <property type="evidence" value="ECO:0007669"/>
    <property type="project" value="TreeGrafter"/>
</dbReference>
<dbReference type="PANTHER" id="PTHR30163">
    <property type="entry name" value="MEMBRANE-BOUND LYTIC MUREIN TRANSGLYCOSYLASE B"/>
    <property type="match status" value="1"/>
</dbReference>
<dbReference type="RefSeq" id="WP_306883923.1">
    <property type="nucleotide sequence ID" value="NZ_JAUSUL010000001.1"/>
</dbReference>
<protein>
    <submittedName>
        <fullName evidence="4">Lytic murein transglycosylase</fullName>
    </submittedName>
</protein>
<dbReference type="Proteomes" id="UP001229244">
    <property type="component" value="Unassembled WGS sequence"/>
</dbReference>
<gene>
    <name evidence="4" type="ORF">J2S73_000579</name>
</gene>
<dbReference type="Pfam" id="PF01471">
    <property type="entry name" value="PG_binding_1"/>
    <property type="match status" value="1"/>
</dbReference>
<dbReference type="Gene3D" id="1.10.8.350">
    <property type="entry name" value="Bacterial muramidase"/>
    <property type="match status" value="1"/>
</dbReference>
<dbReference type="GO" id="GO:0008933">
    <property type="term" value="F:peptidoglycan lytic transglycosylase activity"/>
    <property type="evidence" value="ECO:0007669"/>
    <property type="project" value="TreeGrafter"/>
</dbReference>
<keyword evidence="1" id="KW-0732">Signal</keyword>
<dbReference type="PANTHER" id="PTHR30163:SF10">
    <property type="entry name" value="TRANSGLYCOLASE-RELATED"/>
    <property type="match status" value="1"/>
</dbReference>
<accession>A0AAE4ARE8</accession>
<dbReference type="Gene3D" id="1.10.101.10">
    <property type="entry name" value="PGBD-like superfamily/PGBD"/>
    <property type="match status" value="1"/>
</dbReference>
<reference evidence="4" key="1">
    <citation type="submission" date="2023-07" db="EMBL/GenBank/DDBJ databases">
        <title>Genomic Encyclopedia of Type Strains, Phase IV (KMG-IV): sequencing the most valuable type-strain genomes for metagenomic binning, comparative biology and taxonomic classification.</title>
        <authorList>
            <person name="Goeker M."/>
        </authorList>
    </citation>
    <scope>NUCLEOTIDE SEQUENCE</scope>
    <source>
        <strain evidence="4">DSM 21202</strain>
    </source>
</reference>
<evidence type="ECO:0000256" key="1">
    <source>
        <dbReference type="SAM" id="SignalP"/>
    </source>
</evidence>
<dbReference type="SUPFAM" id="SSF53955">
    <property type="entry name" value="Lysozyme-like"/>
    <property type="match status" value="1"/>
</dbReference>
<feature type="chain" id="PRO_5041970297" evidence="1">
    <location>
        <begin position="23"/>
        <end position="415"/>
    </location>
</feature>
<evidence type="ECO:0000313" key="4">
    <source>
        <dbReference type="EMBL" id="MDQ0314142.1"/>
    </source>
</evidence>
<dbReference type="NCBIfam" id="TIGR02283">
    <property type="entry name" value="MltB_2"/>
    <property type="match status" value="1"/>
</dbReference>
<dbReference type="InterPro" id="IPR011970">
    <property type="entry name" value="MltB_2"/>
</dbReference>
<dbReference type="InterPro" id="IPR031304">
    <property type="entry name" value="SLT_2"/>
</dbReference>
<dbReference type="Gene3D" id="1.10.530.10">
    <property type="match status" value="1"/>
</dbReference>
<keyword evidence="5" id="KW-1185">Reference proteome</keyword>
<evidence type="ECO:0000313" key="5">
    <source>
        <dbReference type="Proteomes" id="UP001229244"/>
    </source>
</evidence>
<evidence type="ECO:0000259" key="3">
    <source>
        <dbReference type="Pfam" id="PF13406"/>
    </source>
</evidence>
<dbReference type="SUPFAM" id="SSF47090">
    <property type="entry name" value="PGBD-like"/>
    <property type="match status" value="1"/>
</dbReference>
<dbReference type="CDD" id="cd13399">
    <property type="entry name" value="Slt35-like"/>
    <property type="match status" value="1"/>
</dbReference>
<dbReference type="InterPro" id="IPR036366">
    <property type="entry name" value="PGBDSf"/>
</dbReference>
<comment type="caution">
    <text evidence="4">The sequence shown here is derived from an EMBL/GenBank/DDBJ whole genome shotgun (WGS) entry which is preliminary data.</text>
</comment>
<organism evidence="4 5">
    <name type="scientific">Amorphus orientalis</name>
    <dbReference type="NCBI Taxonomy" id="649198"/>
    <lineage>
        <taxon>Bacteria</taxon>
        <taxon>Pseudomonadati</taxon>
        <taxon>Pseudomonadota</taxon>
        <taxon>Alphaproteobacteria</taxon>
        <taxon>Hyphomicrobiales</taxon>
        <taxon>Amorphaceae</taxon>
        <taxon>Amorphus</taxon>
    </lineage>
</organism>
<proteinExistence type="predicted"/>
<dbReference type="Pfam" id="PF13406">
    <property type="entry name" value="SLT_2"/>
    <property type="match status" value="1"/>
</dbReference>
<dbReference type="EMBL" id="JAUSUL010000001">
    <property type="protein sequence ID" value="MDQ0314142.1"/>
    <property type="molecule type" value="Genomic_DNA"/>
</dbReference>
<name>A0AAE4ARE8_9HYPH</name>
<dbReference type="InterPro" id="IPR023346">
    <property type="entry name" value="Lysozyme-like_dom_sf"/>
</dbReference>
<dbReference type="InterPro" id="IPR002477">
    <property type="entry name" value="Peptidoglycan-bd-like"/>
</dbReference>
<dbReference type="InterPro" id="IPR043426">
    <property type="entry name" value="MltB-like"/>
</dbReference>
<sequence length="415" mass="44940">MRIGYMLIAGALSALVPAAAQADFASCVNRIEQAAVRAGISPQIAAQALDGAKPDEKVIRFSRSQPEFKTPIWDYLAFLVDEERVNDGKQMLRKYDRVLRQIEQTYGVDRHVVVAVWGVESDYGKETGEFFLPHALANLVCQGGRRADFWQGELIASLSLVQGGDLEMNELYGSWAGAFGQTQFIPSTYKRLAVDFDGDGKRDLVRSVPDALGSTANYLRRSGWQPGEPWMIEVKVPDSYSGPSGRRAKASLSTWGSRGVVRADGRPISGGGSAGLLLPAGPRGPGFLVFRNFDAIYSYNLAESYALAISHLADRLAGYPAFRTPWPTDDPGLSRAERVDLQRLLNAKGFNAGTPDGKVGPQTQAAIARAEAHYGMEQTGRAGQKIYQALGGTGASAGGGFQMPNFFRKLTNPNN</sequence>
<feature type="signal peptide" evidence="1">
    <location>
        <begin position="1"/>
        <end position="22"/>
    </location>
</feature>
<dbReference type="InterPro" id="IPR036365">
    <property type="entry name" value="PGBD-like_sf"/>
</dbReference>